<feature type="region of interest" description="Disordered" evidence="1">
    <location>
        <begin position="360"/>
        <end position="379"/>
    </location>
</feature>
<dbReference type="Pfam" id="PF00196">
    <property type="entry name" value="GerE"/>
    <property type="match status" value="1"/>
</dbReference>
<organism evidence="3 4">
    <name type="scientific">Orlajensenia leifsoniae</name>
    <dbReference type="NCBI Taxonomy" id="2561933"/>
    <lineage>
        <taxon>Bacteria</taxon>
        <taxon>Bacillati</taxon>
        <taxon>Actinomycetota</taxon>
        <taxon>Actinomycetes</taxon>
        <taxon>Micrococcales</taxon>
        <taxon>Microbacteriaceae</taxon>
        <taxon>Orlajensenia</taxon>
    </lineage>
</organism>
<evidence type="ECO:0000313" key="3">
    <source>
        <dbReference type="EMBL" id="TFV96411.1"/>
    </source>
</evidence>
<dbReference type="SUPFAM" id="SSF46894">
    <property type="entry name" value="C-terminal effector domain of the bipartite response regulators"/>
    <property type="match status" value="1"/>
</dbReference>
<comment type="caution">
    <text evidence="3">The sequence shown here is derived from an EMBL/GenBank/DDBJ whole genome shotgun (WGS) entry which is preliminary data.</text>
</comment>
<feature type="domain" description="HTH luxR-type" evidence="2">
    <location>
        <begin position="726"/>
        <end position="791"/>
    </location>
</feature>
<accession>A0A4Y9QV04</accession>
<dbReference type="AlphaFoldDB" id="A0A4Y9QV04"/>
<proteinExistence type="predicted"/>
<feature type="compositionally biased region" description="Basic and acidic residues" evidence="1">
    <location>
        <begin position="333"/>
        <end position="352"/>
    </location>
</feature>
<protein>
    <submittedName>
        <fullName evidence="3">LuxR family transcriptional regulator</fullName>
    </submittedName>
</protein>
<dbReference type="SMART" id="SM00421">
    <property type="entry name" value="HTH_LUXR"/>
    <property type="match status" value="1"/>
</dbReference>
<evidence type="ECO:0000313" key="4">
    <source>
        <dbReference type="Proteomes" id="UP000298127"/>
    </source>
</evidence>
<dbReference type="EMBL" id="SPQZ01000005">
    <property type="protein sequence ID" value="TFV96411.1"/>
    <property type="molecule type" value="Genomic_DNA"/>
</dbReference>
<name>A0A4Y9QV04_9MICO</name>
<dbReference type="InterPro" id="IPR036388">
    <property type="entry name" value="WH-like_DNA-bd_sf"/>
</dbReference>
<dbReference type="CDD" id="cd06170">
    <property type="entry name" value="LuxR_C_like"/>
    <property type="match status" value="1"/>
</dbReference>
<dbReference type="GO" id="GO:0003677">
    <property type="term" value="F:DNA binding"/>
    <property type="evidence" value="ECO:0007669"/>
    <property type="project" value="InterPro"/>
</dbReference>
<reference evidence="3 4" key="1">
    <citation type="journal article" date="2018" name="J. Microbiol.">
        <title>Leifsonia flava sp. nov., a novel actinobacterium isolated from the rhizosphere of Aquilegia viridiflora.</title>
        <authorList>
            <person name="Cai Y."/>
            <person name="Tao W.Z."/>
            <person name="Ma Y.J."/>
            <person name="Cheng J."/>
            <person name="Zhang M.Y."/>
            <person name="Zhang Y.X."/>
        </authorList>
    </citation>
    <scope>NUCLEOTIDE SEQUENCE [LARGE SCALE GENOMIC DNA]</scope>
    <source>
        <strain evidence="3 4">SYP-B2174</strain>
    </source>
</reference>
<dbReference type="GO" id="GO:0006355">
    <property type="term" value="P:regulation of DNA-templated transcription"/>
    <property type="evidence" value="ECO:0007669"/>
    <property type="project" value="InterPro"/>
</dbReference>
<dbReference type="RefSeq" id="WP_135121102.1">
    <property type="nucleotide sequence ID" value="NZ_SPQZ01000005.1"/>
</dbReference>
<dbReference type="PROSITE" id="PS00622">
    <property type="entry name" value="HTH_LUXR_1"/>
    <property type="match status" value="1"/>
</dbReference>
<dbReference type="InterPro" id="IPR016032">
    <property type="entry name" value="Sig_transdc_resp-reg_C-effctor"/>
</dbReference>
<keyword evidence="4" id="KW-1185">Reference proteome</keyword>
<sequence length="792" mass="82972">MSAAARIDAAEGLALLRSDGLLVAPHVAGFLVRAVDGDPAALRELAFVLDARQLIGARALPDPLPVTPRIEQLHGARLDALSPADRRTLLIAAVSVVSRTGILLGASGATIDGLVHGELVGALQLVSGRFAVADPRVRALVHERASLAERTEAHAALAVTHESRADWDLAAWHRSLSALAGDPTLAPRLLALGRSALAAGDGVWALAIARETASHARGDDLVRAVALAGASALHAGHVDDAVEWLRQATASPRLTDAAASLGAYTRAVLLAEGFIPEDELLAFAANARAAADAGAEAESSRRVAESLAEAFDTAASLFAERGSRRGVTRMRRAAQETRHDAGIDRPDRTRSAAEDWADALAPRPASRASEDVPAAPAPGPDHVVGFSTRACAEAIGLARAERFGDARRVVARAVVGQASIPTPFRARADLLPAAPRASALIEAELVVVRALIDCWAGRHARAADDLREAALRLPVSLVCGGIAAALLLRLEAFRAASPGAPGVEPDPVAAAVAETAPVAGQEADRVEHRIDQAVTAWLAGDIGSAASHLLVTGSTTRTGRGAVFPLPGIDDTVVLAEAGWTHAARANLAALHGKSGGERSADANADAIMGFALHRAAAVLRAELALDDVADRSARIRRAEELSARLPSPFDRARTELALARALLETGDDHRAQLRLVAAAEHFREAGHERLGLVAAGLASRQAGRSMREEHPSPHQQKAAQAVTIPRTWAAELTARERDVAELVIRGRSNRDVADELHLAVRTVEVHLGRVYAKTGVRSRTELSYLALRSSP</sequence>
<dbReference type="PROSITE" id="PS50043">
    <property type="entry name" value="HTH_LUXR_2"/>
    <property type="match status" value="1"/>
</dbReference>
<evidence type="ECO:0000256" key="1">
    <source>
        <dbReference type="SAM" id="MobiDB-lite"/>
    </source>
</evidence>
<evidence type="ECO:0000259" key="2">
    <source>
        <dbReference type="PROSITE" id="PS50043"/>
    </source>
</evidence>
<dbReference type="InterPro" id="IPR000792">
    <property type="entry name" value="Tscrpt_reg_LuxR_C"/>
</dbReference>
<dbReference type="Proteomes" id="UP000298127">
    <property type="component" value="Unassembled WGS sequence"/>
</dbReference>
<gene>
    <name evidence="3" type="ORF">E4M00_13905</name>
</gene>
<feature type="region of interest" description="Disordered" evidence="1">
    <location>
        <begin position="326"/>
        <end position="352"/>
    </location>
</feature>
<dbReference type="Gene3D" id="1.10.10.10">
    <property type="entry name" value="Winged helix-like DNA-binding domain superfamily/Winged helix DNA-binding domain"/>
    <property type="match status" value="1"/>
</dbReference>
<dbReference type="PRINTS" id="PR00038">
    <property type="entry name" value="HTHLUXR"/>
</dbReference>